<dbReference type="SUPFAM" id="SSF46785">
    <property type="entry name" value="Winged helix' DNA-binding domain"/>
    <property type="match status" value="1"/>
</dbReference>
<sequence>MIAELQTLVAIARFGTFAAAGDRIGLTQAAVSGQMKRLEERLGVKLFERTGRSATLNAAGLRTLERAKSIIAMFEHIADPVDEASGGELRVGAIASVQSALLARALGSFRLRFANHHLRIVPGVSLHLLDLLDAGELDLAVLIEPPFGLPKNLIWRPLVREPYVLAVPEKLQGDDWRTLLREQPFIRYDRSSFGGRQVDRFLRSHSIVPRESVEVDDIAGIAALVGLGLGVALLPVVDGSPPPVAPIRMVPLSEPGFYREIGILQPQESAPAAICLAECLMATQQ</sequence>
<dbReference type="InterPro" id="IPR036390">
    <property type="entry name" value="WH_DNA-bd_sf"/>
</dbReference>
<keyword evidence="4" id="KW-0804">Transcription</keyword>
<dbReference type="RefSeq" id="WP_015341522.1">
    <property type="nucleotide sequence ID" value="NZ_JAADZA010000004.1"/>
</dbReference>
<reference evidence="10 11" key="1">
    <citation type="submission" date="2020-02" db="EMBL/GenBank/DDBJ databases">
        <title>Draft genome sequence of Rhizobium tropici.</title>
        <authorList>
            <person name="Khayi S."/>
            <person name="Jemo M."/>
        </authorList>
    </citation>
    <scope>NUCLEOTIDE SEQUENCE [LARGE SCALE GENOMIC DNA]</scope>
    <source>
        <strain evidence="10 11">A12</strain>
    </source>
</reference>
<evidence type="ECO:0000256" key="2">
    <source>
        <dbReference type="ARBA" id="ARBA00023015"/>
    </source>
</evidence>
<reference evidence="9 12" key="2">
    <citation type="submission" date="2020-08" db="EMBL/GenBank/DDBJ databases">
        <title>Genomic Encyclopedia of Type Strains, Phase IV (KMG-V): Genome sequencing to study the core and pangenomes of soil and plant-associated prokaryotes.</title>
        <authorList>
            <person name="Whitman W."/>
        </authorList>
    </citation>
    <scope>NUCLEOTIDE SEQUENCE [LARGE SCALE GENOMIC DNA]</scope>
    <source>
        <strain evidence="9 12">SEMIA 4059</strain>
    </source>
</reference>
<feature type="domain" description="HTH lysR-type" evidence="8">
    <location>
        <begin position="1"/>
        <end position="57"/>
    </location>
</feature>
<dbReference type="CDD" id="cd08427">
    <property type="entry name" value="PBP2_LTTR_like_2"/>
    <property type="match status" value="1"/>
</dbReference>
<dbReference type="InterPro" id="IPR036388">
    <property type="entry name" value="WH-like_DNA-bd_sf"/>
</dbReference>
<dbReference type="EMBL" id="JAADZA010000004">
    <property type="protein sequence ID" value="NEV10485.1"/>
    <property type="molecule type" value="Genomic_DNA"/>
</dbReference>
<keyword evidence="12" id="KW-1185">Reference proteome</keyword>
<name>A0A6P1C525_RHITR</name>
<evidence type="ECO:0000259" key="8">
    <source>
        <dbReference type="PROSITE" id="PS50931"/>
    </source>
</evidence>
<dbReference type="Proteomes" id="UP000526625">
    <property type="component" value="Unassembled WGS sequence"/>
</dbReference>
<dbReference type="Proteomes" id="UP000471190">
    <property type="component" value="Unassembled WGS sequence"/>
</dbReference>
<dbReference type="InterPro" id="IPR000847">
    <property type="entry name" value="LysR_HTH_N"/>
</dbReference>
<evidence type="ECO:0000256" key="1">
    <source>
        <dbReference type="ARBA" id="ARBA00009437"/>
    </source>
</evidence>
<evidence type="ECO:0000313" key="11">
    <source>
        <dbReference type="Proteomes" id="UP000471190"/>
    </source>
</evidence>
<dbReference type="PRINTS" id="PR00039">
    <property type="entry name" value="HTHLYSR"/>
</dbReference>
<keyword evidence="3 9" id="KW-0238">DNA-binding</keyword>
<dbReference type="PANTHER" id="PTHR30346:SF28">
    <property type="entry name" value="HTH-TYPE TRANSCRIPTIONAL REGULATOR CYNR"/>
    <property type="match status" value="1"/>
</dbReference>
<evidence type="ECO:0000313" key="9">
    <source>
        <dbReference type="EMBL" id="MBB6491466.1"/>
    </source>
</evidence>
<keyword evidence="2" id="KW-0805">Transcription regulation</keyword>
<dbReference type="Pfam" id="PF00126">
    <property type="entry name" value="HTH_1"/>
    <property type="match status" value="1"/>
</dbReference>
<dbReference type="GO" id="GO:0003677">
    <property type="term" value="F:DNA binding"/>
    <property type="evidence" value="ECO:0007669"/>
    <property type="project" value="UniProtKB-KW"/>
</dbReference>
<evidence type="ECO:0000313" key="10">
    <source>
        <dbReference type="EMBL" id="NEV10485.1"/>
    </source>
</evidence>
<evidence type="ECO:0000256" key="5">
    <source>
        <dbReference type="ARBA" id="ARBA00054626"/>
    </source>
</evidence>
<dbReference type="GO" id="GO:0032993">
    <property type="term" value="C:protein-DNA complex"/>
    <property type="evidence" value="ECO:0007669"/>
    <property type="project" value="TreeGrafter"/>
</dbReference>
<protein>
    <recommendedName>
        <fullName evidence="6">HTH-type transcriptional regulator TtuA</fullName>
    </recommendedName>
    <alternativeName>
        <fullName evidence="7">Tartrate utilization transcriptional regulator</fullName>
    </alternativeName>
</protein>
<dbReference type="GO" id="GO:0003700">
    <property type="term" value="F:DNA-binding transcription factor activity"/>
    <property type="evidence" value="ECO:0007669"/>
    <property type="project" value="InterPro"/>
</dbReference>
<evidence type="ECO:0000313" key="12">
    <source>
        <dbReference type="Proteomes" id="UP000526625"/>
    </source>
</evidence>
<dbReference type="SUPFAM" id="SSF53850">
    <property type="entry name" value="Periplasmic binding protein-like II"/>
    <property type="match status" value="1"/>
</dbReference>
<comment type="similarity">
    <text evidence="1">Belongs to the LysR transcriptional regulatory family.</text>
</comment>
<dbReference type="PROSITE" id="PS50931">
    <property type="entry name" value="HTH_LYSR"/>
    <property type="match status" value="1"/>
</dbReference>
<proteinExistence type="inferred from homology"/>
<organism evidence="10 11">
    <name type="scientific">Rhizobium tropici</name>
    <dbReference type="NCBI Taxonomy" id="398"/>
    <lineage>
        <taxon>Bacteria</taxon>
        <taxon>Pseudomonadati</taxon>
        <taxon>Pseudomonadota</taxon>
        <taxon>Alphaproteobacteria</taxon>
        <taxon>Hyphomicrobiales</taxon>
        <taxon>Rhizobiaceae</taxon>
        <taxon>Rhizobium/Agrobacterium group</taxon>
        <taxon>Rhizobium</taxon>
    </lineage>
</organism>
<dbReference type="Pfam" id="PF03466">
    <property type="entry name" value="LysR_substrate"/>
    <property type="match status" value="1"/>
</dbReference>
<comment type="caution">
    <text evidence="10">The sequence shown here is derived from an EMBL/GenBank/DDBJ whole genome shotgun (WGS) entry which is preliminary data.</text>
</comment>
<dbReference type="EMBL" id="JACHBF010000004">
    <property type="protein sequence ID" value="MBB6491466.1"/>
    <property type="molecule type" value="Genomic_DNA"/>
</dbReference>
<gene>
    <name evidence="9" type="ORF">GGD45_001863</name>
    <name evidence="10" type="ORF">GXW80_05720</name>
</gene>
<evidence type="ECO:0000256" key="4">
    <source>
        <dbReference type="ARBA" id="ARBA00023163"/>
    </source>
</evidence>
<evidence type="ECO:0000256" key="6">
    <source>
        <dbReference type="ARBA" id="ARBA00067332"/>
    </source>
</evidence>
<evidence type="ECO:0000256" key="3">
    <source>
        <dbReference type="ARBA" id="ARBA00023125"/>
    </source>
</evidence>
<dbReference type="Gene3D" id="1.10.10.10">
    <property type="entry name" value="Winged helix-like DNA-binding domain superfamily/Winged helix DNA-binding domain"/>
    <property type="match status" value="1"/>
</dbReference>
<dbReference type="InterPro" id="IPR005119">
    <property type="entry name" value="LysR_subst-bd"/>
</dbReference>
<dbReference type="FunFam" id="1.10.10.10:FF:000001">
    <property type="entry name" value="LysR family transcriptional regulator"/>
    <property type="match status" value="1"/>
</dbReference>
<dbReference type="AlphaFoldDB" id="A0A6P1C525"/>
<dbReference type="Gene3D" id="3.40.190.10">
    <property type="entry name" value="Periplasmic binding protein-like II"/>
    <property type="match status" value="2"/>
</dbReference>
<accession>A0A6P1C525</accession>
<evidence type="ECO:0000256" key="7">
    <source>
        <dbReference type="ARBA" id="ARBA00083243"/>
    </source>
</evidence>
<dbReference type="PANTHER" id="PTHR30346">
    <property type="entry name" value="TRANSCRIPTIONAL DUAL REGULATOR HCAR-RELATED"/>
    <property type="match status" value="1"/>
</dbReference>
<comment type="function">
    <text evidence="5">Transcriptional regulator of the ttuABCDE tartrate utilization operon.</text>
</comment>